<dbReference type="CDD" id="cd09137">
    <property type="entry name" value="PLDc_PGS1_euk_2"/>
    <property type="match status" value="1"/>
</dbReference>
<name>A0A8K0UYJ2_9AGAR</name>
<comment type="similarity">
    <text evidence="2 10">Belongs to the CDP-alcohol phosphatidyltransferase class-II family.</text>
</comment>
<evidence type="ECO:0000256" key="8">
    <source>
        <dbReference type="ARBA" id="ARBA00023264"/>
    </source>
</evidence>
<evidence type="ECO:0000256" key="2">
    <source>
        <dbReference type="ARBA" id="ARBA00010682"/>
    </source>
</evidence>
<dbReference type="SUPFAM" id="SSF56024">
    <property type="entry name" value="Phospholipase D/nuclease"/>
    <property type="match status" value="1"/>
</dbReference>
<dbReference type="PIRSF" id="PIRSF000850">
    <property type="entry name" value="Phospholipase_D_PSS"/>
    <property type="match status" value="1"/>
</dbReference>
<keyword evidence="13" id="KW-1185">Reference proteome</keyword>
<evidence type="ECO:0000256" key="10">
    <source>
        <dbReference type="RuleBase" id="RU365024"/>
    </source>
</evidence>
<evidence type="ECO:0000256" key="5">
    <source>
        <dbReference type="ARBA" id="ARBA00022737"/>
    </source>
</evidence>
<evidence type="ECO:0000256" key="3">
    <source>
        <dbReference type="ARBA" id="ARBA00022516"/>
    </source>
</evidence>
<evidence type="ECO:0000256" key="9">
    <source>
        <dbReference type="ARBA" id="ARBA00048586"/>
    </source>
</evidence>
<dbReference type="PROSITE" id="PS50035">
    <property type="entry name" value="PLD"/>
    <property type="match status" value="1"/>
</dbReference>
<comment type="pathway">
    <text evidence="1 10">Phospholipid metabolism; phosphatidylglycerol biosynthesis; phosphatidylglycerol from CDP-diacylglycerol: step 1/2.</text>
</comment>
<keyword evidence="7 10" id="KW-0594">Phospholipid biosynthesis</keyword>
<dbReference type="OrthoDB" id="10250191at2759"/>
<evidence type="ECO:0000256" key="6">
    <source>
        <dbReference type="ARBA" id="ARBA00023098"/>
    </source>
</evidence>
<dbReference type="EC" id="2.7.8.5" evidence="10"/>
<dbReference type="PANTHER" id="PTHR12586">
    <property type="entry name" value="CDP-DIACYLGLYCEROL--SERINE O-PHOSPHATIDYLTRANSFERASE"/>
    <property type="match status" value="1"/>
</dbReference>
<keyword evidence="3 10" id="KW-0444">Lipid biosynthesis</keyword>
<comment type="subcellular location">
    <subcellularLocation>
        <location evidence="10">Mitochondrion</location>
    </subcellularLocation>
</comment>
<dbReference type="InterPro" id="IPR016270">
    <property type="entry name" value="PGS1"/>
</dbReference>
<keyword evidence="4 10" id="KW-0808">Transferase</keyword>
<evidence type="ECO:0000256" key="7">
    <source>
        <dbReference type="ARBA" id="ARBA00023209"/>
    </source>
</evidence>
<keyword evidence="5" id="KW-0677">Repeat</keyword>
<keyword evidence="10" id="KW-0496">Mitochondrion</keyword>
<dbReference type="InterPro" id="IPR001736">
    <property type="entry name" value="PLipase_D/transphosphatidylase"/>
</dbReference>
<dbReference type="EMBL" id="JAEVFJ010000002">
    <property type="protein sequence ID" value="KAH8106954.1"/>
    <property type="molecule type" value="Genomic_DNA"/>
</dbReference>
<evidence type="ECO:0000256" key="4">
    <source>
        <dbReference type="ARBA" id="ARBA00022679"/>
    </source>
</evidence>
<dbReference type="Gene3D" id="3.30.870.10">
    <property type="entry name" value="Endonuclease Chain A"/>
    <property type="match status" value="2"/>
</dbReference>
<proteinExistence type="inferred from homology"/>
<protein>
    <recommendedName>
        <fullName evidence="10">CDP-diacylglycerol--glycerol-3-phosphate 3-phosphatidyltransferase</fullName>
        <ecNumber evidence="10">2.7.8.5</ecNumber>
    </recommendedName>
</protein>
<dbReference type="GO" id="GO:0005524">
    <property type="term" value="F:ATP binding"/>
    <property type="evidence" value="ECO:0007669"/>
    <property type="project" value="UniProtKB-KW"/>
</dbReference>
<comment type="function">
    <text evidence="10">Functions in the biosynthesis of the anionic phospholipids phosphatidylglycerol and cardiolipin.</text>
</comment>
<evidence type="ECO:0000259" key="11">
    <source>
        <dbReference type="PROSITE" id="PS50035"/>
    </source>
</evidence>
<comment type="caution">
    <text evidence="12">The sequence shown here is derived from an EMBL/GenBank/DDBJ whole genome shotgun (WGS) entry which is preliminary data.</text>
</comment>
<dbReference type="GO" id="GO:0005739">
    <property type="term" value="C:mitochondrion"/>
    <property type="evidence" value="ECO:0007669"/>
    <property type="project" value="UniProtKB-SubCell"/>
</dbReference>
<accession>A0A8K0UYJ2</accession>
<evidence type="ECO:0000313" key="12">
    <source>
        <dbReference type="EMBL" id="KAH8106954.1"/>
    </source>
</evidence>
<dbReference type="GO" id="GO:0008444">
    <property type="term" value="F:CDP-diacylglycerol-glycerol-3-phosphate 3-phosphatidyltransferase activity"/>
    <property type="evidence" value="ECO:0007669"/>
    <property type="project" value="UniProtKB-EC"/>
</dbReference>
<gene>
    <name evidence="12" type="ORF">BXZ70DRAFT_997834</name>
</gene>
<keyword evidence="10" id="KW-0547">Nucleotide-binding</keyword>
<keyword evidence="10" id="KW-0067">ATP-binding</keyword>
<organism evidence="12 13">
    <name type="scientific">Cristinia sonorae</name>
    <dbReference type="NCBI Taxonomy" id="1940300"/>
    <lineage>
        <taxon>Eukaryota</taxon>
        <taxon>Fungi</taxon>
        <taxon>Dikarya</taxon>
        <taxon>Basidiomycota</taxon>
        <taxon>Agaricomycotina</taxon>
        <taxon>Agaricomycetes</taxon>
        <taxon>Agaricomycetidae</taxon>
        <taxon>Agaricales</taxon>
        <taxon>Pleurotineae</taxon>
        <taxon>Stephanosporaceae</taxon>
        <taxon>Cristinia</taxon>
    </lineage>
</organism>
<comment type="catalytic activity">
    <reaction evidence="9 10">
        <text>a CDP-1,2-diacyl-sn-glycerol + sn-glycerol 3-phosphate = a 1,2-diacyl-sn-glycero-3-phospho-(1'-sn-glycero-3'-phosphate) + CMP + H(+)</text>
        <dbReference type="Rhea" id="RHEA:12593"/>
        <dbReference type="ChEBI" id="CHEBI:15378"/>
        <dbReference type="ChEBI" id="CHEBI:57597"/>
        <dbReference type="ChEBI" id="CHEBI:58332"/>
        <dbReference type="ChEBI" id="CHEBI:60110"/>
        <dbReference type="ChEBI" id="CHEBI:60377"/>
        <dbReference type="EC" id="2.7.8.5"/>
    </reaction>
</comment>
<dbReference type="Proteomes" id="UP000813824">
    <property type="component" value="Unassembled WGS sequence"/>
</dbReference>
<keyword evidence="6 10" id="KW-0443">Lipid metabolism</keyword>
<sequence>MDYDEENMVKMKPRVNIARATQRTFATARLDPAIRDYVHKLAEYQPCFAMSSSNVKILRQPTQFYQQLLDMIRRARKRIFISSLYVGSEEVELVETLRTALHTNQSLQLHMQLDLNRSTRPGPGSTAFLLLPLLKEYPDRVHISLFRSPNLKGIMAKLVPPRYNEGWGTWHPKIYGVDDEVMISGANLNESYFSNRQDRYIHLASQPHFAQYCFDFLQSSAGFSYRLLPPTDPSEPYHLHWPDERVHPHHTEAKAENTLTKFQDVYRLSSTFRISEGVELGEGSDTDVLVFPILQAGQFKVREEERALSLLFDELAQHQETPRGEGDGAQYGGPLLDMTTGYFGLYRPYRDLVLQSPVGCRILCSAPKANGFYGSRGPSGRLPEGYTLMEQRFMKAVRDARREWIPPQPGGGQRHPGVQLREWEKEGWTYHAKGLWLRPSPQSNPYLTLFGSTNLNSRSATLDTELSFIMVTTSEALQQRLGEEVDGLRDHSRAWQGGERHVRIGTKFLVSVMGGML</sequence>
<feature type="domain" description="PLD phosphodiesterase" evidence="11">
    <location>
        <begin position="171"/>
        <end position="192"/>
    </location>
</feature>
<keyword evidence="8 10" id="KW-1208">Phospholipid metabolism</keyword>
<dbReference type="GO" id="GO:0032049">
    <property type="term" value="P:cardiolipin biosynthetic process"/>
    <property type="evidence" value="ECO:0007669"/>
    <property type="project" value="InterPro"/>
</dbReference>
<evidence type="ECO:0000313" key="13">
    <source>
        <dbReference type="Proteomes" id="UP000813824"/>
    </source>
</evidence>
<reference evidence="12" key="1">
    <citation type="journal article" date="2021" name="New Phytol.">
        <title>Evolutionary innovations through gain and loss of genes in the ectomycorrhizal Boletales.</title>
        <authorList>
            <person name="Wu G."/>
            <person name="Miyauchi S."/>
            <person name="Morin E."/>
            <person name="Kuo A."/>
            <person name="Drula E."/>
            <person name="Varga T."/>
            <person name="Kohler A."/>
            <person name="Feng B."/>
            <person name="Cao Y."/>
            <person name="Lipzen A."/>
            <person name="Daum C."/>
            <person name="Hundley H."/>
            <person name="Pangilinan J."/>
            <person name="Johnson J."/>
            <person name="Barry K."/>
            <person name="LaButti K."/>
            <person name="Ng V."/>
            <person name="Ahrendt S."/>
            <person name="Min B."/>
            <person name="Choi I.G."/>
            <person name="Park H."/>
            <person name="Plett J.M."/>
            <person name="Magnuson J."/>
            <person name="Spatafora J.W."/>
            <person name="Nagy L.G."/>
            <person name="Henrissat B."/>
            <person name="Grigoriev I.V."/>
            <person name="Yang Z.L."/>
            <person name="Xu J."/>
            <person name="Martin F.M."/>
        </authorList>
    </citation>
    <scope>NUCLEOTIDE SEQUENCE</scope>
    <source>
        <strain evidence="12">KKN 215</strain>
    </source>
</reference>
<dbReference type="CDD" id="cd09135">
    <property type="entry name" value="PLDc_PGS1_euk_1"/>
    <property type="match status" value="1"/>
</dbReference>
<dbReference type="AlphaFoldDB" id="A0A8K0UYJ2"/>
<evidence type="ECO:0000256" key="1">
    <source>
        <dbReference type="ARBA" id="ARBA00005042"/>
    </source>
</evidence>
<dbReference type="UniPathway" id="UPA00084">
    <property type="reaction ID" value="UER00503"/>
</dbReference>
<dbReference type="PANTHER" id="PTHR12586:SF1">
    <property type="entry name" value="CDP-DIACYLGLYCEROL--GLYCEROL-3-PHOSPHATE 3-PHOSPHATIDYLTRANSFERASE, MITOCHONDRIAL"/>
    <property type="match status" value="1"/>
</dbReference>